<dbReference type="Pfam" id="PF21351">
    <property type="entry name" value="TetR_C_41"/>
    <property type="match status" value="1"/>
</dbReference>
<dbReference type="InterPro" id="IPR009057">
    <property type="entry name" value="Homeodomain-like_sf"/>
</dbReference>
<keyword evidence="2 4" id="KW-0238">DNA-binding</keyword>
<evidence type="ECO:0000313" key="7">
    <source>
        <dbReference type="Proteomes" id="UP000075787"/>
    </source>
</evidence>
<dbReference type="GO" id="GO:0003677">
    <property type="term" value="F:DNA binding"/>
    <property type="evidence" value="ECO:0007669"/>
    <property type="project" value="UniProtKB-UniRule"/>
</dbReference>
<dbReference type="InterPro" id="IPR001647">
    <property type="entry name" value="HTH_TetR"/>
</dbReference>
<dbReference type="PANTHER" id="PTHR47506:SF1">
    <property type="entry name" value="HTH-TYPE TRANSCRIPTIONAL REGULATOR YJDC"/>
    <property type="match status" value="1"/>
</dbReference>
<feature type="domain" description="HTH tetR-type" evidence="5">
    <location>
        <begin position="15"/>
        <end position="75"/>
    </location>
</feature>
<dbReference type="OrthoDB" id="9805134at2"/>
<dbReference type="RefSeq" id="WP_062766832.1">
    <property type="nucleotide sequence ID" value="NZ_CP121027.1"/>
</dbReference>
<dbReference type="PRINTS" id="PR00455">
    <property type="entry name" value="HTHTETR"/>
</dbReference>
<dbReference type="Gene3D" id="1.10.357.10">
    <property type="entry name" value="Tetracycline Repressor, domain 2"/>
    <property type="match status" value="1"/>
</dbReference>
<dbReference type="SUPFAM" id="SSF46689">
    <property type="entry name" value="Homeodomain-like"/>
    <property type="match status" value="1"/>
</dbReference>
<proteinExistence type="predicted"/>
<dbReference type="Pfam" id="PF00440">
    <property type="entry name" value="TetR_N"/>
    <property type="match status" value="1"/>
</dbReference>
<evidence type="ECO:0000256" key="3">
    <source>
        <dbReference type="ARBA" id="ARBA00023163"/>
    </source>
</evidence>
<dbReference type="PROSITE" id="PS50977">
    <property type="entry name" value="HTH_TETR_2"/>
    <property type="match status" value="1"/>
</dbReference>
<organism evidence="6 7">
    <name type="scientific">Tistrella mobilis</name>
    <dbReference type="NCBI Taxonomy" id="171437"/>
    <lineage>
        <taxon>Bacteria</taxon>
        <taxon>Pseudomonadati</taxon>
        <taxon>Pseudomonadota</taxon>
        <taxon>Alphaproteobacteria</taxon>
        <taxon>Geminicoccales</taxon>
        <taxon>Geminicoccaceae</taxon>
        <taxon>Tistrella</taxon>
    </lineage>
</organism>
<evidence type="ECO:0000259" key="5">
    <source>
        <dbReference type="PROSITE" id="PS50977"/>
    </source>
</evidence>
<gene>
    <name evidence="6" type="ORF">AUP44_10035</name>
</gene>
<accession>A0A162KG63</accession>
<name>A0A162KG63_9PROT</name>
<keyword evidence="1" id="KW-0805">Transcription regulation</keyword>
<keyword evidence="3" id="KW-0804">Transcription</keyword>
<dbReference type="InterPro" id="IPR049484">
    <property type="entry name" value="Rv0078-like_C"/>
</dbReference>
<protein>
    <recommendedName>
        <fullName evidence="5">HTH tetR-type domain-containing protein</fullName>
    </recommendedName>
</protein>
<evidence type="ECO:0000256" key="1">
    <source>
        <dbReference type="ARBA" id="ARBA00023015"/>
    </source>
</evidence>
<reference evidence="6 7" key="1">
    <citation type="submission" date="2015-12" db="EMBL/GenBank/DDBJ databases">
        <title>Genome sequence of Tistrella mobilis MCCC 1A02139.</title>
        <authorList>
            <person name="Lu L."/>
            <person name="Lai Q."/>
            <person name="Shao Z."/>
            <person name="Qian P."/>
        </authorList>
    </citation>
    <scope>NUCLEOTIDE SEQUENCE [LARGE SCALE GENOMIC DNA]</scope>
    <source>
        <strain evidence="6 7">MCCC 1A02139</strain>
    </source>
</reference>
<dbReference type="PANTHER" id="PTHR47506">
    <property type="entry name" value="TRANSCRIPTIONAL REGULATORY PROTEIN"/>
    <property type="match status" value="1"/>
</dbReference>
<evidence type="ECO:0000313" key="6">
    <source>
        <dbReference type="EMBL" id="KYO51195.1"/>
    </source>
</evidence>
<comment type="caution">
    <text evidence="6">The sequence shown here is derived from an EMBL/GenBank/DDBJ whole genome shotgun (WGS) entry which is preliminary data.</text>
</comment>
<dbReference type="GeneID" id="97241273"/>
<dbReference type="EMBL" id="LPZR01000181">
    <property type="protein sequence ID" value="KYO51195.1"/>
    <property type="molecule type" value="Genomic_DNA"/>
</dbReference>
<dbReference type="AlphaFoldDB" id="A0A162KG63"/>
<dbReference type="Proteomes" id="UP000075787">
    <property type="component" value="Unassembled WGS sequence"/>
</dbReference>
<evidence type="ECO:0000256" key="4">
    <source>
        <dbReference type="PROSITE-ProRule" id="PRU00335"/>
    </source>
</evidence>
<feature type="DNA-binding region" description="H-T-H motif" evidence="4">
    <location>
        <begin position="38"/>
        <end position="57"/>
    </location>
</feature>
<evidence type="ECO:0000256" key="2">
    <source>
        <dbReference type="ARBA" id="ARBA00023125"/>
    </source>
</evidence>
<sequence length="200" mass="20715">MTGGTGRRSNRERSEDTRRRLIQAARKAFADKGYAATGTPELVAATGLSRGALYHQFPDKAALFRAVLEDAQQDVVAAIDAAAAAAPDALAALRRGSRAFVAACMRPGIRRIVLIDGPAVLGWQVWREVDAAHALGTLIAGLDALAQAGRLRPGLTVQATALLLSGALNEAALAASEGRLGDAEIATAIDALLDGISRPA</sequence>